<dbReference type="EMBL" id="GIBP01012672">
    <property type="protein sequence ID" value="NDV41641.1"/>
    <property type="molecule type" value="Transcribed_RNA"/>
</dbReference>
<accession>A0A6B2LYZ4</accession>
<name>A0A6B2LYZ4_9EUKA</name>
<reference evidence="1" key="1">
    <citation type="journal article" date="2020" name="J. Eukaryot. Microbiol.">
        <title>De novo Sequencing, Assembly and Annotation of the Transcriptome for the Free-Living Testate Amoeba Arcella intermedia.</title>
        <authorList>
            <person name="Ribeiro G.M."/>
            <person name="Porfirio-Sousa A.L."/>
            <person name="Maurer-Alcala X.X."/>
            <person name="Katz L.A."/>
            <person name="Lahr D.J.G."/>
        </authorList>
    </citation>
    <scope>NUCLEOTIDE SEQUENCE</scope>
</reference>
<dbReference type="AlphaFoldDB" id="A0A6B2LYZ4"/>
<proteinExistence type="predicted"/>
<protein>
    <submittedName>
        <fullName evidence="1">Uncharacterized protein</fullName>
    </submittedName>
</protein>
<sequence length="52" mass="5889">MLREAKLFLPQLRQIQSPGLEEEGVGDAPPMVVLGKEHLWQVVLFAKLELPH</sequence>
<organism evidence="1">
    <name type="scientific">Arcella intermedia</name>
    <dbReference type="NCBI Taxonomy" id="1963864"/>
    <lineage>
        <taxon>Eukaryota</taxon>
        <taxon>Amoebozoa</taxon>
        <taxon>Tubulinea</taxon>
        <taxon>Elardia</taxon>
        <taxon>Arcellinida</taxon>
        <taxon>Sphaerothecina</taxon>
        <taxon>Arcellidae</taxon>
        <taxon>Arcella</taxon>
    </lineage>
</organism>
<evidence type="ECO:0000313" key="1">
    <source>
        <dbReference type="EMBL" id="NDV41641.1"/>
    </source>
</evidence>